<reference evidence="4 5" key="1">
    <citation type="submission" date="2023-02" db="EMBL/GenBank/DDBJ databases">
        <title>LHISI_Scaffold_Assembly.</title>
        <authorList>
            <person name="Stuart O.P."/>
            <person name="Cleave R."/>
            <person name="Magrath M.J.L."/>
            <person name="Mikheyev A.S."/>
        </authorList>
    </citation>
    <scope>NUCLEOTIDE SEQUENCE [LARGE SCALE GENOMIC DNA]</scope>
    <source>
        <strain evidence="4">Daus_M_001</strain>
        <tissue evidence="4">Leg muscle</tissue>
    </source>
</reference>
<dbReference type="Proteomes" id="UP001159363">
    <property type="component" value="Chromosome 14"/>
</dbReference>
<dbReference type="InterPro" id="IPR001623">
    <property type="entry name" value="DnaJ_domain"/>
</dbReference>
<protein>
    <recommendedName>
        <fullName evidence="3">J domain-containing protein</fullName>
    </recommendedName>
</protein>
<gene>
    <name evidence="4" type="ORF">PR048_031553</name>
</gene>
<dbReference type="SUPFAM" id="SSF49493">
    <property type="entry name" value="HSP40/DnaJ peptide-binding domain"/>
    <property type="match status" value="2"/>
</dbReference>
<dbReference type="InterPro" id="IPR008971">
    <property type="entry name" value="HSP40/DnaJ_pept-bd"/>
</dbReference>
<name>A0ABQ9G5M0_9NEOP</name>
<evidence type="ECO:0000256" key="1">
    <source>
        <dbReference type="ARBA" id="ARBA00022729"/>
    </source>
</evidence>
<dbReference type="SMART" id="SM00271">
    <property type="entry name" value="DnaJ"/>
    <property type="match status" value="1"/>
</dbReference>
<evidence type="ECO:0000256" key="2">
    <source>
        <dbReference type="SAM" id="Phobius"/>
    </source>
</evidence>
<dbReference type="PRINTS" id="PR00625">
    <property type="entry name" value="JDOMAIN"/>
</dbReference>
<dbReference type="PANTHER" id="PTHR44298">
    <property type="entry name" value="DNAJ HOMOLOG SUBFAMILY B MEMBER 11"/>
    <property type="match status" value="1"/>
</dbReference>
<keyword evidence="2" id="KW-1133">Transmembrane helix</keyword>
<evidence type="ECO:0000313" key="4">
    <source>
        <dbReference type="EMBL" id="KAJ8867750.1"/>
    </source>
</evidence>
<dbReference type="EMBL" id="JARBHB010000015">
    <property type="protein sequence ID" value="KAJ8867750.1"/>
    <property type="molecule type" value="Genomic_DNA"/>
</dbReference>
<keyword evidence="2" id="KW-0812">Transmembrane</keyword>
<dbReference type="PROSITE" id="PS00636">
    <property type="entry name" value="DNAJ_1"/>
    <property type="match status" value="1"/>
</dbReference>
<dbReference type="InterPro" id="IPR051736">
    <property type="entry name" value="DnaJ-B11-like"/>
</dbReference>
<dbReference type="CDD" id="cd06257">
    <property type="entry name" value="DnaJ"/>
    <property type="match status" value="1"/>
</dbReference>
<dbReference type="Gene3D" id="2.60.260.20">
    <property type="entry name" value="Urease metallochaperone UreE, N-terminal domain"/>
    <property type="match status" value="2"/>
</dbReference>
<sequence>MKLPPESLPKLPELELLEMDEPLAHHIELSASPGVITMANISMWCWTVVNVFCIFCLFGVFAGRDFYSILGVSKSANTNQIKKAYRALAKELHPDKNKDDPNASQKFQDLSAAYEVLSDPDKRRTYDQCGEECLKKDGMMDSGNPFASFFGDFGFFGGGGSNQHETPKGATVTMDLFVTLEELYNGNFVEVTRNKPVMKPAQGMRKCNCRQEMVTRQLGPGRLQMMQQTVCDECPNVKLVNEERLLEIEIEQGMTDGQEIKFVAEGEPHLDGEPGDLIFKVKADPHPIFERHEDDLYTNITISLQDALVGFTVDIGHLDGHIVQVVRDKITWPGARIRKKGEGMPNYENNNLHGNLYITFDVEFPKSEFSEEEKEDFRAICTDTPRKEAPSGINIIMRFFKGNLKKLGNN</sequence>
<keyword evidence="5" id="KW-1185">Reference proteome</keyword>
<dbReference type="CDD" id="cd10747">
    <property type="entry name" value="DnaJ_C"/>
    <property type="match status" value="1"/>
</dbReference>
<proteinExistence type="predicted"/>
<feature type="transmembrane region" description="Helical" evidence="2">
    <location>
        <begin position="41"/>
        <end position="61"/>
    </location>
</feature>
<evidence type="ECO:0000313" key="5">
    <source>
        <dbReference type="Proteomes" id="UP001159363"/>
    </source>
</evidence>
<dbReference type="InterPro" id="IPR036869">
    <property type="entry name" value="J_dom_sf"/>
</dbReference>
<dbReference type="SUPFAM" id="SSF46565">
    <property type="entry name" value="Chaperone J-domain"/>
    <property type="match status" value="1"/>
</dbReference>
<keyword evidence="2" id="KW-0472">Membrane</keyword>
<dbReference type="InterPro" id="IPR002939">
    <property type="entry name" value="DnaJ_C"/>
</dbReference>
<accession>A0ABQ9G5M0</accession>
<keyword evidence="1" id="KW-0732">Signal</keyword>
<dbReference type="Gene3D" id="1.10.287.110">
    <property type="entry name" value="DnaJ domain"/>
    <property type="match status" value="1"/>
</dbReference>
<organism evidence="4 5">
    <name type="scientific">Dryococelus australis</name>
    <dbReference type="NCBI Taxonomy" id="614101"/>
    <lineage>
        <taxon>Eukaryota</taxon>
        <taxon>Metazoa</taxon>
        <taxon>Ecdysozoa</taxon>
        <taxon>Arthropoda</taxon>
        <taxon>Hexapoda</taxon>
        <taxon>Insecta</taxon>
        <taxon>Pterygota</taxon>
        <taxon>Neoptera</taxon>
        <taxon>Polyneoptera</taxon>
        <taxon>Phasmatodea</taxon>
        <taxon>Verophasmatodea</taxon>
        <taxon>Anareolatae</taxon>
        <taxon>Phasmatidae</taxon>
        <taxon>Eurycanthinae</taxon>
        <taxon>Dryococelus</taxon>
    </lineage>
</organism>
<dbReference type="Pfam" id="PF00226">
    <property type="entry name" value="DnaJ"/>
    <property type="match status" value="1"/>
</dbReference>
<comment type="caution">
    <text evidence="4">The sequence shown here is derived from an EMBL/GenBank/DDBJ whole genome shotgun (WGS) entry which is preliminary data.</text>
</comment>
<dbReference type="PANTHER" id="PTHR44298:SF1">
    <property type="entry name" value="DNAJ HOMOLOG SUBFAMILY B MEMBER 11"/>
    <property type="match status" value="1"/>
</dbReference>
<feature type="domain" description="J" evidence="3">
    <location>
        <begin position="65"/>
        <end position="130"/>
    </location>
</feature>
<dbReference type="Pfam" id="PF01556">
    <property type="entry name" value="DnaJ_C"/>
    <property type="match status" value="1"/>
</dbReference>
<evidence type="ECO:0000259" key="3">
    <source>
        <dbReference type="PROSITE" id="PS50076"/>
    </source>
</evidence>
<dbReference type="PROSITE" id="PS50076">
    <property type="entry name" value="DNAJ_2"/>
    <property type="match status" value="1"/>
</dbReference>
<dbReference type="InterPro" id="IPR018253">
    <property type="entry name" value="DnaJ_domain_CS"/>
</dbReference>